<keyword evidence="4" id="KW-1185">Reference proteome</keyword>
<keyword evidence="2" id="KW-0472">Membrane</keyword>
<feature type="region of interest" description="Disordered" evidence="1">
    <location>
        <begin position="1"/>
        <end position="23"/>
    </location>
</feature>
<evidence type="ECO:0000256" key="2">
    <source>
        <dbReference type="SAM" id="Phobius"/>
    </source>
</evidence>
<dbReference type="Proteomes" id="UP000502677">
    <property type="component" value="Chromosome"/>
</dbReference>
<keyword evidence="2" id="KW-1133">Transmembrane helix</keyword>
<feature type="transmembrane region" description="Helical" evidence="2">
    <location>
        <begin position="281"/>
        <end position="303"/>
    </location>
</feature>
<proteinExistence type="predicted"/>
<accession>A0A6G7XI16</accession>
<sequence length="333" mass="35186">MNENRETPASRAAETPESSVNPGAAIEETEATNTEVQDAVTRATSVDEAEVIVAEPVVAPDNSAELAEAAAEAERLRREQVSKVDTELDLEPVSAPVETVRVGMLEEMPSAGPEDTGFGAAVLDTPARDGEIRISSDHPMAGFYTQTPLPPDIKGNRGAGILISLLATIGFSALLAGVMLAEFGITINPSRAIDLFFGANLHWVFFAAVGTFLVTLILLVVIAGRAGWWAYVLGGFIVGLLVWLATTLSLSAMTDGIQKTIGLFPGQAGEIFGELLRVYGLSLPAIAAGVLAREVTVWFGAWIGARGRKMKARNAVALAEYEEALAEAQVKQP</sequence>
<evidence type="ECO:0000256" key="1">
    <source>
        <dbReference type="SAM" id="MobiDB-lite"/>
    </source>
</evidence>
<evidence type="ECO:0000313" key="4">
    <source>
        <dbReference type="Proteomes" id="UP000502677"/>
    </source>
</evidence>
<reference evidence="3 4" key="1">
    <citation type="submission" date="2020-03" db="EMBL/GenBank/DDBJ databases">
        <title>Leucobacter sp. nov., isolated from beetles.</title>
        <authorList>
            <person name="Hyun D.-W."/>
            <person name="Bae J.-W."/>
        </authorList>
    </citation>
    <scope>NUCLEOTIDE SEQUENCE [LARGE SCALE GENOMIC DNA]</scope>
    <source>
        <strain evidence="3 4">HDW9C</strain>
    </source>
</reference>
<name>A0A6G7XI16_9MICO</name>
<protein>
    <submittedName>
        <fullName evidence="3">Uncharacterized protein</fullName>
    </submittedName>
</protein>
<evidence type="ECO:0000313" key="3">
    <source>
        <dbReference type="EMBL" id="QIK64205.1"/>
    </source>
</evidence>
<organism evidence="3 4">
    <name type="scientific">Leucobacter viscericola</name>
    <dbReference type="NCBI Taxonomy" id="2714935"/>
    <lineage>
        <taxon>Bacteria</taxon>
        <taxon>Bacillati</taxon>
        <taxon>Actinomycetota</taxon>
        <taxon>Actinomycetes</taxon>
        <taxon>Micrococcales</taxon>
        <taxon>Microbacteriaceae</taxon>
        <taxon>Leucobacter</taxon>
    </lineage>
</organism>
<keyword evidence="2" id="KW-0812">Transmembrane</keyword>
<feature type="transmembrane region" description="Helical" evidence="2">
    <location>
        <begin position="228"/>
        <end position="246"/>
    </location>
</feature>
<dbReference type="EMBL" id="CP049863">
    <property type="protein sequence ID" value="QIK64205.1"/>
    <property type="molecule type" value="Genomic_DNA"/>
</dbReference>
<dbReference type="RefSeq" id="WP_166292542.1">
    <property type="nucleotide sequence ID" value="NZ_CP049863.1"/>
</dbReference>
<feature type="transmembrane region" description="Helical" evidence="2">
    <location>
        <begin position="159"/>
        <end position="181"/>
    </location>
</feature>
<dbReference type="AlphaFoldDB" id="A0A6G7XI16"/>
<gene>
    <name evidence="3" type="ORF">G7068_14110</name>
</gene>
<dbReference type="KEGG" id="lvi:G7068_14110"/>
<feature type="transmembrane region" description="Helical" evidence="2">
    <location>
        <begin position="201"/>
        <end position="221"/>
    </location>
</feature>